<proteinExistence type="predicted"/>
<organism evidence="2 3">
    <name type="scientific">Limnohabitans parvus II-B4</name>
    <dbReference type="NCBI Taxonomy" id="1293052"/>
    <lineage>
        <taxon>Bacteria</taxon>
        <taxon>Pseudomonadati</taxon>
        <taxon>Pseudomonadota</taxon>
        <taxon>Betaproteobacteria</taxon>
        <taxon>Burkholderiales</taxon>
        <taxon>Comamonadaceae</taxon>
        <taxon>Limnohabitans</taxon>
    </lineage>
</organism>
<accession>A0A315EBA5</accession>
<dbReference type="PANTHER" id="PTHR43130:SF2">
    <property type="entry name" value="DJ-1_PFPI DOMAIN-CONTAINING PROTEIN"/>
    <property type="match status" value="1"/>
</dbReference>
<dbReference type="EMBL" id="NESN01000002">
    <property type="protein sequence ID" value="PUE54581.1"/>
    <property type="molecule type" value="Genomic_DNA"/>
</dbReference>
<feature type="domain" description="DJ-1/PfpI" evidence="1">
    <location>
        <begin position="17"/>
        <end position="181"/>
    </location>
</feature>
<dbReference type="PANTHER" id="PTHR43130">
    <property type="entry name" value="ARAC-FAMILY TRANSCRIPTIONAL REGULATOR"/>
    <property type="match status" value="1"/>
</dbReference>
<dbReference type="SUPFAM" id="SSF52317">
    <property type="entry name" value="Class I glutamine amidotransferase-like"/>
    <property type="match status" value="1"/>
</dbReference>
<sequence length="247" mass="26655">MDRYAPLIGGPKITIGMLVYPGMFLQDLVGPLTVFESLMNKEIHLLWKDLEPVGNESPGPAALIPVKPTTTFAQCPEQLDVLFVPGGVPGTFTMMEDPEVLAFLKAKGETARYVTSVCTGSLILGAAGLLKGYKATSYWDTRDVLKELGAIPTRGRIVVDRNRITGGGVTAGIDFGLKLVALLKSRVYAEAVQLYLEYDPQPPFNAGSPEKAQPLARQFLKDMFAGMRANALATAKRATQRLLSGPT</sequence>
<gene>
    <name evidence="2" type="ORF">B9Z37_05915</name>
</gene>
<dbReference type="InterPro" id="IPR052158">
    <property type="entry name" value="INH-QAR"/>
</dbReference>
<evidence type="ECO:0000259" key="1">
    <source>
        <dbReference type="Pfam" id="PF01965"/>
    </source>
</evidence>
<comment type="caution">
    <text evidence="2">The sequence shown here is derived from an EMBL/GenBank/DDBJ whole genome shotgun (WGS) entry which is preliminary data.</text>
</comment>
<dbReference type="Gene3D" id="3.40.50.880">
    <property type="match status" value="1"/>
</dbReference>
<reference evidence="2 3" key="1">
    <citation type="submission" date="2017-04" db="EMBL/GenBank/DDBJ databases">
        <title>Unexpected and diverse lifestyles within the genus Limnohabitans.</title>
        <authorList>
            <person name="Kasalicky V."/>
            <person name="Mehrshad M."/>
            <person name="Andrei S.-A."/>
            <person name="Salcher M."/>
            <person name="Kratochvilova H."/>
            <person name="Simek K."/>
            <person name="Ghai R."/>
        </authorList>
    </citation>
    <scope>NUCLEOTIDE SEQUENCE [LARGE SCALE GENOMIC DNA]</scope>
    <source>
        <strain evidence="2 3">II-B4</strain>
    </source>
</reference>
<name>A0A315EBA5_9BURK</name>
<dbReference type="GO" id="GO:0006355">
    <property type="term" value="P:regulation of DNA-templated transcription"/>
    <property type="evidence" value="ECO:0007669"/>
    <property type="project" value="TreeGrafter"/>
</dbReference>
<dbReference type="InterPro" id="IPR002818">
    <property type="entry name" value="DJ-1/PfpI"/>
</dbReference>
<keyword evidence="3" id="KW-1185">Reference proteome</keyword>
<evidence type="ECO:0000313" key="2">
    <source>
        <dbReference type="EMBL" id="PUE54581.1"/>
    </source>
</evidence>
<dbReference type="Proteomes" id="UP000250790">
    <property type="component" value="Unassembled WGS sequence"/>
</dbReference>
<protein>
    <recommendedName>
        <fullName evidence="1">DJ-1/PfpI domain-containing protein</fullName>
    </recommendedName>
</protein>
<dbReference type="CDD" id="cd03139">
    <property type="entry name" value="GATase1_PfpI_2"/>
    <property type="match status" value="1"/>
</dbReference>
<dbReference type="AlphaFoldDB" id="A0A315EBA5"/>
<evidence type="ECO:0000313" key="3">
    <source>
        <dbReference type="Proteomes" id="UP000250790"/>
    </source>
</evidence>
<dbReference type="Pfam" id="PF01965">
    <property type="entry name" value="DJ-1_PfpI"/>
    <property type="match status" value="1"/>
</dbReference>
<dbReference type="InterPro" id="IPR029062">
    <property type="entry name" value="Class_I_gatase-like"/>
</dbReference>